<dbReference type="AlphaFoldDB" id="A0A969PNM8"/>
<organism evidence="1 2">
    <name type="scientific">Alkalicoccus luteus</name>
    <dbReference type="NCBI Taxonomy" id="1237094"/>
    <lineage>
        <taxon>Bacteria</taxon>
        <taxon>Bacillati</taxon>
        <taxon>Bacillota</taxon>
        <taxon>Bacilli</taxon>
        <taxon>Bacillales</taxon>
        <taxon>Bacillaceae</taxon>
        <taxon>Alkalicoccus</taxon>
    </lineage>
</organism>
<reference evidence="1 2" key="1">
    <citation type="submission" date="2020-03" db="EMBL/GenBank/DDBJ databases">
        <title>Assessment of the enzymatic potential of alkaline-tolerant lipase obtained from Bacillus luteus H11 (technogenic soil) for the bioremediation of saline soils contaminated with petroleum substances.</title>
        <authorList>
            <person name="Kalwasinska A."/>
        </authorList>
    </citation>
    <scope>NUCLEOTIDE SEQUENCE [LARGE SCALE GENOMIC DNA]</scope>
    <source>
        <strain evidence="1 2">H11</strain>
    </source>
</reference>
<gene>
    <name evidence="1" type="ORF">HCN83_08070</name>
</gene>
<proteinExistence type="predicted"/>
<dbReference type="EMBL" id="JAATHJ010000009">
    <property type="protein sequence ID" value="NJP37542.1"/>
    <property type="molecule type" value="Genomic_DNA"/>
</dbReference>
<evidence type="ECO:0000313" key="1">
    <source>
        <dbReference type="EMBL" id="NJP37542.1"/>
    </source>
</evidence>
<sequence length="67" mass="7588">MSSHIRSYIDSVLKHVRSKDAHYGIQAELEAHINGLARTYRLRGYTEQEAVEKAVFEMGNPERAGKA</sequence>
<dbReference type="Proteomes" id="UP000752012">
    <property type="component" value="Unassembled WGS sequence"/>
</dbReference>
<dbReference type="InterPro" id="IPR047928">
    <property type="entry name" value="Perm_prefix_1"/>
</dbReference>
<comment type="caution">
    <text evidence="1">The sequence shown here is derived from an EMBL/GenBank/DDBJ whole genome shotgun (WGS) entry which is preliminary data.</text>
</comment>
<dbReference type="RefSeq" id="WP_168006180.1">
    <property type="nucleotide sequence ID" value="NZ_JAATHJ010000009.1"/>
</dbReference>
<protein>
    <submittedName>
        <fullName evidence="1">Uncharacterized protein</fullName>
    </submittedName>
</protein>
<keyword evidence="2" id="KW-1185">Reference proteome</keyword>
<name>A0A969PNM8_9BACI</name>
<accession>A0A969PNM8</accession>
<evidence type="ECO:0000313" key="2">
    <source>
        <dbReference type="Proteomes" id="UP000752012"/>
    </source>
</evidence>
<dbReference type="NCBIfam" id="NF038403">
    <property type="entry name" value="perm_prefix_1"/>
    <property type="match status" value="1"/>
</dbReference>